<dbReference type="SMART" id="SM00563">
    <property type="entry name" value="PlsC"/>
    <property type="match status" value="1"/>
</dbReference>
<dbReference type="AlphaFoldDB" id="A0AAV6NNI5"/>
<proteinExistence type="predicted"/>
<feature type="non-terminal residue" evidence="5">
    <location>
        <position position="1"/>
    </location>
</feature>
<keyword evidence="3" id="KW-1133">Transmembrane helix</keyword>
<feature type="domain" description="Phospholipid/glycerol acyltransferase" evidence="4">
    <location>
        <begin position="129"/>
        <end position="211"/>
    </location>
</feature>
<dbReference type="EMBL" id="JAGKQH010000004">
    <property type="protein sequence ID" value="KAG6600778.1"/>
    <property type="molecule type" value="Genomic_DNA"/>
</dbReference>
<reference evidence="5 6" key="1">
    <citation type="journal article" date="2021" name="Hortic Res">
        <title>The domestication of Cucurbita argyrosperma as revealed by the genome of its wild relative.</title>
        <authorList>
            <person name="Barrera-Redondo J."/>
            <person name="Sanchez-de la Vega G."/>
            <person name="Aguirre-Liguori J.A."/>
            <person name="Castellanos-Morales G."/>
            <person name="Gutierrez-Guerrero Y.T."/>
            <person name="Aguirre-Dugua X."/>
            <person name="Aguirre-Planter E."/>
            <person name="Tenaillon M.I."/>
            <person name="Lira-Saade R."/>
            <person name="Eguiarte L.E."/>
        </authorList>
    </citation>
    <scope>NUCLEOTIDE SEQUENCE [LARGE SCALE GENOMIC DNA]</scope>
    <source>
        <strain evidence="5">JBR-2021</strain>
    </source>
</reference>
<keyword evidence="1" id="KW-0808">Transferase</keyword>
<dbReference type="GO" id="GO:0006654">
    <property type="term" value="P:phosphatidic acid biosynthetic process"/>
    <property type="evidence" value="ECO:0007669"/>
    <property type="project" value="TreeGrafter"/>
</dbReference>
<evidence type="ECO:0000256" key="1">
    <source>
        <dbReference type="ARBA" id="ARBA00022679"/>
    </source>
</evidence>
<accession>A0AAV6NNI5</accession>
<dbReference type="Pfam" id="PF01553">
    <property type="entry name" value="Acyltransferase"/>
    <property type="match status" value="1"/>
</dbReference>
<protein>
    <recommendedName>
        <fullName evidence="4">Phospholipid/glycerol acyltransferase domain-containing protein</fullName>
    </recommendedName>
</protein>
<keyword evidence="3" id="KW-0472">Membrane</keyword>
<keyword evidence="3" id="KW-0812">Transmembrane</keyword>
<keyword evidence="6" id="KW-1185">Reference proteome</keyword>
<sequence>MEMENLGGSCLRSRRLERWFDARYEPNKKEAPKCSVDEQISKKENGDDIYVDDNGWSSVLISCFRIITCFLTMMVTTFFWALIMLLLLPWPYHRIRQGNIYGHLTGRLLMWILGNPIKIEGSEYSNERAIYICNHASPLDIFLIMWLTPTGSVGIAKKEVARVIAENDLSLIIFPEGTRSNDGRLLPFKKGFVHLALQTQLPIFPIVMTGTHRARRKGSLHVRPAPLTVKYLPPITTDNWTVEKIDKHVKIVHDTYVEHLPESQRPLQ</sequence>
<evidence type="ECO:0000256" key="3">
    <source>
        <dbReference type="SAM" id="Phobius"/>
    </source>
</evidence>
<gene>
    <name evidence="5" type="ORF">SDJN03_06011</name>
</gene>
<dbReference type="PANTHER" id="PTHR10434:SF11">
    <property type="entry name" value="1-ACYL-SN-GLYCEROL-3-PHOSPHATE ACYLTRANSFERASE"/>
    <property type="match status" value="1"/>
</dbReference>
<evidence type="ECO:0000313" key="5">
    <source>
        <dbReference type="EMBL" id="KAG6600778.1"/>
    </source>
</evidence>
<organism evidence="5 6">
    <name type="scientific">Cucurbita argyrosperma subsp. sororia</name>
    <dbReference type="NCBI Taxonomy" id="37648"/>
    <lineage>
        <taxon>Eukaryota</taxon>
        <taxon>Viridiplantae</taxon>
        <taxon>Streptophyta</taxon>
        <taxon>Embryophyta</taxon>
        <taxon>Tracheophyta</taxon>
        <taxon>Spermatophyta</taxon>
        <taxon>Magnoliopsida</taxon>
        <taxon>eudicotyledons</taxon>
        <taxon>Gunneridae</taxon>
        <taxon>Pentapetalae</taxon>
        <taxon>rosids</taxon>
        <taxon>fabids</taxon>
        <taxon>Cucurbitales</taxon>
        <taxon>Cucurbitaceae</taxon>
        <taxon>Cucurbiteae</taxon>
        <taxon>Cucurbita</taxon>
    </lineage>
</organism>
<dbReference type="CDD" id="cd07989">
    <property type="entry name" value="LPLAT_AGPAT-like"/>
    <property type="match status" value="1"/>
</dbReference>
<dbReference type="InterPro" id="IPR002123">
    <property type="entry name" value="Plipid/glycerol_acylTrfase"/>
</dbReference>
<feature type="transmembrane region" description="Helical" evidence="3">
    <location>
        <begin position="59"/>
        <end position="88"/>
    </location>
</feature>
<dbReference type="PANTHER" id="PTHR10434">
    <property type="entry name" value="1-ACYL-SN-GLYCEROL-3-PHOSPHATE ACYLTRANSFERASE"/>
    <property type="match status" value="1"/>
</dbReference>
<keyword evidence="2" id="KW-0012">Acyltransferase</keyword>
<comment type="caution">
    <text evidence="5">The sequence shown here is derived from an EMBL/GenBank/DDBJ whole genome shotgun (WGS) entry which is preliminary data.</text>
</comment>
<dbReference type="GO" id="GO:0003841">
    <property type="term" value="F:1-acylglycerol-3-phosphate O-acyltransferase activity"/>
    <property type="evidence" value="ECO:0007669"/>
    <property type="project" value="TreeGrafter"/>
</dbReference>
<name>A0AAV6NNI5_9ROSI</name>
<evidence type="ECO:0000259" key="4">
    <source>
        <dbReference type="SMART" id="SM00563"/>
    </source>
</evidence>
<dbReference type="Proteomes" id="UP000685013">
    <property type="component" value="Chromosome 4"/>
</dbReference>
<evidence type="ECO:0000256" key="2">
    <source>
        <dbReference type="ARBA" id="ARBA00023315"/>
    </source>
</evidence>
<evidence type="ECO:0000313" key="6">
    <source>
        <dbReference type="Proteomes" id="UP000685013"/>
    </source>
</evidence>
<dbReference type="GO" id="GO:0005783">
    <property type="term" value="C:endoplasmic reticulum"/>
    <property type="evidence" value="ECO:0007669"/>
    <property type="project" value="TreeGrafter"/>
</dbReference>